<dbReference type="GeneID" id="91082008"/>
<evidence type="ECO:0000313" key="2">
    <source>
        <dbReference type="Proteomes" id="UP000254072"/>
    </source>
</evidence>
<dbReference type="EMBL" id="UGTL01000001">
    <property type="protein sequence ID" value="SUB85066.1"/>
    <property type="molecule type" value="Genomic_DNA"/>
</dbReference>
<evidence type="ECO:0000313" key="1">
    <source>
        <dbReference type="EMBL" id="SUB85066.1"/>
    </source>
</evidence>
<dbReference type="RefSeq" id="WP_021670344.1">
    <property type="nucleotide sequence ID" value="NZ_CAMPVB010000013.1"/>
</dbReference>
<dbReference type="SUPFAM" id="SSF48452">
    <property type="entry name" value="TPR-like"/>
    <property type="match status" value="1"/>
</dbReference>
<dbReference type="InterPro" id="IPR011990">
    <property type="entry name" value="TPR-like_helical_dom_sf"/>
</dbReference>
<dbReference type="Gene3D" id="1.25.40.10">
    <property type="entry name" value="Tetratricopeptide repeat domain"/>
    <property type="match status" value="1"/>
</dbReference>
<dbReference type="AlphaFoldDB" id="A0A379DX56"/>
<dbReference type="OrthoDB" id="1076385at2"/>
<gene>
    <name evidence="1" type="ORF">NCTC11157_00785</name>
</gene>
<name>A0A379DX56_9BACT</name>
<dbReference type="Proteomes" id="UP000254072">
    <property type="component" value="Unassembled WGS sequence"/>
</dbReference>
<evidence type="ECO:0008006" key="3">
    <source>
        <dbReference type="Google" id="ProtNLM"/>
    </source>
</evidence>
<protein>
    <recommendedName>
        <fullName evidence="3">Tetratricopeptide repeat protein</fullName>
    </recommendedName>
</protein>
<organism evidence="1 2">
    <name type="scientific">Prevotella disiens</name>
    <dbReference type="NCBI Taxonomy" id="28130"/>
    <lineage>
        <taxon>Bacteria</taxon>
        <taxon>Pseudomonadati</taxon>
        <taxon>Bacteroidota</taxon>
        <taxon>Bacteroidia</taxon>
        <taxon>Bacteroidales</taxon>
        <taxon>Prevotellaceae</taxon>
        <taxon>Prevotella</taxon>
    </lineage>
</organism>
<proteinExistence type="predicted"/>
<accession>A0A379DX56</accession>
<reference evidence="1 2" key="1">
    <citation type="submission" date="2018-06" db="EMBL/GenBank/DDBJ databases">
        <authorList>
            <consortium name="Pathogen Informatics"/>
            <person name="Doyle S."/>
        </authorList>
    </citation>
    <scope>NUCLEOTIDE SEQUENCE [LARGE SCALE GENOMIC DNA]</scope>
    <source>
        <strain evidence="1 2">NCTC11157</strain>
    </source>
</reference>
<sequence length="98" mass="11299">MDVTNIENKFNKALRLLDLEREERALDILNEIIIKAQKEKDALFFIRASCVLGELFFQKGKTEKAQQYLLNVINTPYEKNDVVDYEKAVAASILHQIG</sequence>